<keyword evidence="7 10" id="KW-0496">Mitochondrion</keyword>
<evidence type="ECO:0000256" key="10">
    <source>
        <dbReference type="RuleBase" id="RU367108"/>
    </source>
</evidence>
<dbReference type="PANTHER" id="PTHR32198:SF2">
    <property type="entry name" value="MITOCHONDRIAL ESCAPE PROTEIN 2"/>
    <property type="match status" value="1"/>
</dbReference>
<evidence type="ECO:0000256" key="9">
    <source>
        <dbReference type="ARBA" id="ARBA00025276"/>
    </source>
</evidence>
<dbReference type="Pfam" id="PF00076">
    <property type="entry name" value="RRM_1"/>
    <property type="match status" value="1"/>
</dbReference>
<feature type="region of interest" description="Disordered" evidence="11">
    <location>
        <begin position="1"/>
        <end position="36"/>
    </location>
</feature>
<keyword evidence="10" id="KW-0694">RNA-binding</keyword>
<evidence type="ECO:0000256" key="8">
    <source>
        <dbReference type="ARBA" id="ARBA00023136"/>
    </source>
</evidence>
<evidence type="ECO:0000256" key="11">
    <source>
        <dbReference type="SAM" id="MobiDB-lite"/>
    </source>
</evidence>
<dbReference type="InterPro" id="IPR035979">
    <property type="entry name" value="RBD_domain_sf"/>
</dbReference>
<dbReference type="EMBL" id="JAQQPM010000005">
    <property type="protein sequence ID" value="KAK2071617.1"/>
    <property type="molecule type" value="Genomic_DNA"/>
</dbReference>
<evidence type="ECO:0000256" key="4">
    <source>
        <dbReference type="ARBA" id="ARBA00022692"/>
    </source>
</evidence>
<evidence type="ECO:0000256" key="3">
    <source>
        <dbReference type="ARBA" id="ARBA00020222"/>
    </source>
</evidence>
<evidence type="ECO:0000256" key="7">
    <source>
        <dbReference type="ARBA" id="ARBA00023128"/>
    </source>
</evidence>
<feature type="compositionally biased region" description="Basic and acidic residues" evidence="11">
    <location>
        <begin position="20"/>
        <end position="36"/>
    </location>
</feature>
<comment type="subcellular location">
    <subcellularLocation>
        <location evidence="1 10">Mitochondrion inner membrane</location>
        <topology evidence="1 10">Single-pass membrane protein</topology>
    </subcellularLocation>
</comment>
<evidence type="ECO:0000313" key="14">
    <source>
        <dbReference type="EMBL" id="KAK2071617.1"/>
    </source>
</evidence>
<feature type="domain" description="RRM" evidence="12">
    <location>
        <begin position="193"/>
        <end position="248"/>
    </location>
</feature>
<dbReference type="InterPro" id="IPR000504">
    <property type="entry name" value="RRM_dom"/>
</dbReference>
<name>A0AAD9I7A2_9PEZI</name>
<keyword evidence="10" id="KW-0507">mRNA processing</keyword>
<evidence type="ECO:0000256" key="2">
    <source>
        <dbReference type="ARBA" id="ARBA00010320"/>
    </source>
</evidence>
<reference evidence="14" key="1">
    <citation type="journal article" date="2023" name="Mol. Plant Microbe Interact.">
        <title>Elucidating the Obligate Nature and Biological Capacity of an Invasive Fungal Corn Pathogen.</title>
        <authorList>
            <person name="MacCready J.S."/>
            <person name="Roggenkamp E.M."/>
            <person name="Gdanetz K."/>
            <person name="Chilvers M.I."/>
        </authorList>
    </citation>
    <scope>NUCLEOTIDE SEQUENCE</scope>
    <source>
        <strain evidence="14">PM02</strain>
    </source>
</reference>
<keyword evidence="6" id="KW-1133">Transmembrane helix</keyword>
<keyword evidence="5 10" id="KW-0999">Mitochondrion inner membrane</keyword>
<evidence type="ECO:0000259" key="12">
    <source>
        <dbReference type="Pfam" id="PF00076"/>
    </source>
</evidence>
<dbReference type="AlphaFoldDB" id="A0AAD9I7A2"/>
<dbReference type="PANTHER" id="PTHR32198">
    <property type="entry name" value="MITOCHONDRIAL ESCAPE PROTEIN 2"/>
    <property type="match status" value="1"/>
</dbReference>
<dbReference type="InterPro" id="IPR027417">
    <property type="entry name" value="P-loop_NTPase"/>
</dbReference>
<keyword evidence="15" id="KW-1185">Reference proteome</keyword>
<dbReference type="SUPFAM" id="SSF54928">
    <property type="entry name" value="RNA-binding domain, RBD"/>
    <property type="match status" value="1"/>
</dbReference>
<dbReference type="InterPro" id="IPR018850">
    <property type="entry name" value="Mt_escape_2_C"/>
</dbReference>
<comment type="function">
    <text evidence="9 10">Plays a role in maintaining the mitochondrial genome and in controlling the mtDNA escape. Involved in the regulation of mtDNA nucleotide structure and number. May have a dispensable role in early maturation of pre-rRNA.</text>
</comment>
<comment type="caution">
    <text evidence="14">The sequence shown here is derived from an EMBL/GenBank/DDBJ whole genome shotgun (WGS) entry which is preliminary data.</text>
</comment>
<organism evidence="14 15">
    <name type="scientific">Phyllachora maydis</name>
    <dbReference type="NCBI Taxonomy" id="1825666"/>
    <lineage>
        <taxon>Eukaryota</taxon>
        <taxon>Fungi</taxon>
        <taxon>Dikarya</taxon>
        <taxon>Ascomycota</taxon>
        <taxon>Pezizomycotina</taxon>
        <taxon>Sordariomycetes</taxon>
        <taxon>Sordariomycetidae</taxon>
        <taxon>Phyllachorales</taxon>
        <taxon>Phyllachoraceae</taxon>
        <taxon>Phyllachora</taxon>
    </lineage>
</organism>
<protein>
    <recommendedName>
        <fullName evidence="3 10">Mitochondrial escape protein 2</fullName>
    </recommendedName>
</protein>
<proteinExistence type="inferred from homology"/>
<evidence type="ECO:0000259" key="13">
    <source>
        <dbReference type="Pfam" id="PF10443"/>
    </source>
</evidence>
<dbReference type="InterPro" id="IPR039627">
    <property type="entry name" value="Yme2_C"/>
</dbReference>
<evidence type="ECO:0000256" key="5">
    <source>
        <dbReference type="ARBA" id="ARBA00022792"/>
    </source>
</evidence>
<keyword evidence="4" id="KW-0812">Transmembrane</keyword>
<sequence length="831" mass="92764">MVPAVPRTGRRSVSGLRVLGRREKTGSTGRDHKSGHVDYGPNESMLFFDNLFPLRLGSLLWRPWPWPWPWPWQSDGDLTELLRRFEKSSLGVMDPIKTVKRAIPDSVPIKVTEIMPRLREGGAFVKFRHDVHTSPRDIEARLAEALRTRPVKPWFNPFGRVRARLVEGVPWLEDLYRLPRTRLRVDLAGPDGPDVAEETLFGLFRPYGRIADMTPQPPDSKVLPRFAHVDFVRIRDAIMARNCLHGYHVAAADGVAPATLRLSYEPRVKPRHVWHWLTTHPRIVIPLVAALVAALTVAIFDPIRAFFIKAHVQQSFRFSSSRLYTWFRRRTHDMLAFHRPKGEQASLNALFSHHHKDLIDSIRSWLRETADSFIVVHGPRGAGKRELVLDQALAGRANVLVLDCKPVVEARGDAAAIARLAAALGYRPVFAWAHSLSRMVDLAVQSTTGVQAGFSETLEAQVAKILQATAAALKDVALAGRRQQQQQQQQQQQDQDARLSDDGYLEAHPERRPVVVIDNFWHRNEEAPMHDKIAEWAAALVQANIAHVIVLTTDMAYANKSLSKTLPDRVFHQVALGDLSPDMARSFVLSHQTPDHEQQQKRPRWDRAELDECIDVLGGRLTDLQQLARRLKTGQTPEEAVTDMIDQSAAEILRRFLLPLPPSTPTPDQQRWSPEQAWHLIQALAQQPTLRYNEVLLSGAFAPASAAAAAALEALAAAELVTVRAVRGRPQTLGPGRPVYRAAFARLAGDGPLRARLDLAALDARARAEARAVAACEAELAVLRGALPAAVPAQAAGRVGYLLDRLQACQGRIEAYEREMEGLRGEMRSEA</sequence>
<dbReference type="SUPFAM" id="SSF52540">
    <property type="entry name" value="P-loop containing nucleoside triphosphate hydrolases"/>
    <property type="match status" value="1"/>
</dbReference>
<gene>
    <name evidence="14" type="ORF">P8C59_006025</name>
</gene>
<evidence type="ECO:0000313" key="15">
    <source>
        <dbReference type="Proteomes" id="UP001217918"/>
    </source>
</evidence>
<keyword evidence="8" id="KW-0472">Membrane</keyword>
<dbReference type="GO" id="GO:0006397">
    <property type="term" value="P:mRNA processing"/>
    <property type="evidence" value="ECO:0007669"/>
    <property type="project" value="UniProtKB-UniRule"/>
</dbReference>
<dbReference type="GO" id="GO:0003723">
    <property type="term" value="F:RNA binding"/>
    <property type="evidence" value="ECO:0007669"/>
    <property type="project" value="UniProtKB-UniRule"/>
</dbReference>
<dbReference type="Pfam" id="PF10443">
    <property type="entry name" value="RNA12"/>
    <property type="match status" value="1"/>
</dbReference>
<evidence type="ECO:0000256" key="1">
    <source>
        <dbReference type="ARBA" id="ARBA00004434"/>
    </source>
</evidence>
<dbReference type="Proteomes" id="UP001217918">
    <property type="component" value="Unassembled WGS sequence"/>
</dbReference>
<dbReference type="GO" id="GO:0005743">
    <property type="term" value="C:mitochondrial inner membrane"/>
    <property type="evidence" value="ECO:0007669"/>
    <property type="project" value="UniProtKB-SubCell"/>
</dbReference>
<accession>A0AAD9I7A2</accession>
<comment type="similarity">
    <text evidence="2 10">Belongs to the YME2 family.</text>
</comment>
<evidence type="ECO:0000256" key="6">
    <source>
        <dbReference type="ARBA" id="ARBA00022989"/>
    </source>
</evidence>
<feature type="domain" description="Mitochondrial escape protein 2 C-terminal" evidence="13">
    <location>
        <begin position="357"/>
        <end position="784"/>
    </location>
</feature>